<evidence type="ECO:0000313" key="4">
    <source>
        <dbReference type="Proteomes" id="UP001516023"/>
    </source>
</evidence>
<organism evidence="3 4">
    <name type="scientific">Cyclotella cryptica</name>
    <dbReference type="NCBI Taxonomy" id="29204"/>
    <lineage>
        <taxon>Eukaryota</taxon>
        <taxon>Sar</taxon>
        <taxon>Stramenopiles</taxon>
        <taxon>Ochrophyta</taxon>
        <taxon>Bacillariophyta</taxon>
        <taxon>Coscinodiscophyceae</taxon>
        <taxon>Thalassiosirophycidae</taxon>
        <taxon>Stephanodiscales</taxon>
        <taxon>Stephanodiscaceae</taxon>
        <taxon>Cyclotella</taxon>
    </lineage>
</organism>
<feature type="region of interest" description="Disordered" evidence="2">
    <location>
        <begin position="885"/>
        <end position="978"/>
    </location>
</feature>
<dbReference type="Proteomes" id="UP001516023">
    <property type="component" value="Unassembled WGS sequence"/>
</dbReference>
<protein>
    <submittedName>
        <fullName evidence="3">Uncharacterized protein</fullName>
    </submittedName>
</protein>
<feature type="compositionally biased region" description="Polar residues" evidence="2">
    <location>
        <begin position="901"/>
        <end position="912"/>
    </location>
</feature>
<gene>
    <name evidence="3" type="ORF">HJC23_009172</name>
</gene>
<keyword evidence="1" id="KW-0175">Coiled coil</keyword>
<dbReference type="EMBL" id="JABMIG020000157">
    <property type="protein sequence ID" value="KAL3788366.1"/>
    <property type="molecule type" value="Genomic_DNA"/>
</dbReference>
<feature type="compositionally biased region" description="Polar residues" evidence="2">
    <location>
        <begin position="967"/>
        <end position="978"/>
    </location>
</feature>
<feature type="coiled-coil region" evidence="1">
    <location>
        <begin position="538"/>
        <end position="583"/>
    </location>
</feature>
<evidence type="ECO:0000256" key="2">
    <source>
        <dbReference type="SAM" id="MobiDB-lite"/>
    </source>
</evidence>
<evidence type="ECO:0000313" key="3">
    <source>
        <dbReference type="EMBL" id="KAL3788366.1"/>
    </source>
</evidence>
<feature type="compositionally biased region" description="Basic and acidic residues" evidence="2">
    <location>
        <begin position="889"/>
        <end position="900"/>
    </location>
</feature>
<proteinExistence type="predicted"/>
<feature type="coiled-coil region" evidence="1">
    <location>
        <begin position="644"/>
        <end position="671"/>
    </location>
</feature>
<reference evidence="3 4" key="1">
    <citation type="journal article" date="2020" name="G3 (Bethesda)">
        <title>Improved Reference Genome for Cyclotella cryptica CCMP332, a Model for Cell Wall Morphogenesis, Salinity Adaptation, and Lipid Production in Diatoms (Bacillariophyta).</title>
        <authorList>
            <person name="Roberts W.R."/>
            <person name="Downey K.M."/>
            <person name="Ruck E.C."/>
            <person name="Traller J.C."/>
            <person name="Alverson A.J."/>
        </authorList>
    </citation>
    <scope>NUCLEOTIDE SEQUENCE [LARGE SCALE GENOMIC DNA]</scope>
    <source>
        <strain evidence="3 4">CCMP332</strain>
    </source>
</reference>
<feature type="compositionally biased region" description="Polar residues" evidence="2">
    <location>
        <begin position="942"/>
        <end position="952"/>
    </location>
</feature>
<dbReference type="AlphaFoldDB" id="A0ABD3PKQ1"/>
<feature type="compositionally biased region" description="Basic and acidic residues" evidence="2">
    <location>
        <begin position="932"/>
        <end position="941"/>
    </location>
</feature>
<name>A0ABD3PKQ1_9STRA</name>
<comment type="caution">
    <text evidence="3">The sequence shown here is derived from an EMBL/GenBank/DDBJ whole genome shotgun (WGS) entry which is preliminary data.</text>
</comment>
<evidence type="ECO:0000256" key="1">
    <source>
        <dbReference type="SAM" id="Coils"/>
    </source>
</evidence>
<sequence>MEDIYSQVLRMKSNGGLTIDSAPLEAILLNITQALKNHDLIFSKFPEIETVQCSIQKDLSKLRVALESSTSCETDGTDAFRQSNVLGEGDLETSDNLATDDATNSYGLRKCSIERIQRKRAEDSDIANNLALANGLRDVKAKIRRLQQDRDEALANSLELDGSFKSLKEDLLILKQELTASASMSQLQMLQQSLVAKYSQMQAHLDDFKARFRDEVHEHINKYLVDVKASFTALERFLKQRQDKLETIAVSCAKEYDVAAFRDNVESDITSLMRKASFLDDTAKAQGKTLVMLQQKNAIVMFHRRYREWKRQTLKLGITRWKQVVQRQIKYEDGKQSQKRLMKKILTNIMSRRKRFGLEKWIRYRDKHRKTERLKVKASALIYDRMGLSFSASKGRAFNKWRRMAVEVKMKCSNEYDACRGDASKNIGDQLSNCEGAQPGVSGRMANYNLNAILDSLRTDAYGASLALAKEIENIKSQDIAMLRRDLVTENENLTTTINLTIEQAVEKINNAAVEFQTDITQRVDDCSAQFPPICSQLIELTNLLRSQKTELKNVEESNGKRIDTLLDRTDELEKRIHLVEELARNDSIQIATMMKEQSKANDAMKHLYELIATNEARRNEETKALRDIMDHFGDELLKTKVTLGHTQVRCENLEKELANTTHELSYFQETSQSENDKVSHLINFPGIKQTNMDRIVRVGHAYENLAKEKNYVTGISVTATMTSVSGPQMKSTGQIQKRVEQIDVPAEIASFAHDYGNWIAYQADHESLLRLIAGTNPDEYIYAEDDTIARRKSLLDELKSKLSAELERAAYRGVLDSTDCSTRGLGLRWEARAIFLARVLDATKAALSKHDQVMLPLSTRLGRTKPSTACVTVCVACDRPMRKNRSHLQKDQHKQEGESSQKNGKSGQLLETNEPKRMASAESTESSKQGKVLEARHHTDVGTNPRNSSSGKLVRWGTHLAESMKENSSNPSNEQFA</sequence>
<accession>A0ABD3PKQ1</accession>
<keyword evidence="4" id="KW-1185">Reference proteome</keyword>